<dbReference type="InterPro" id="IPR029058">
    <property type="entry name" value="AB_hydrolase_fold"/>
</dbReference>
<comment type="similarity">
    <text evidence="1">Belongs to the peptidase S9A family.</text>
</comment>
<dbReference type="Gene3D" id="2.130.10.120">
    <property type="entry name" value="Prolyl oligopeptidase, N-terminal domain"/>
    <property type="match status" value="2"/>
</dbReference>
<dbReference type="InterPro" id="IPR051543">
    <property type="entry name" value="Serine_Peptidase_S9A"/>
</dbReference>
<sequence>MKVPSSTASGMTVGVTVGLASIAMNYIRRRAIASASAAPRLVPPVLPKRPKMVPFGKVPGENRGEQPMEPIVYLEDPYYYVRDDSRTNEEILDHLRAENAFTKAALSHLEKPQDDLYKELLGHVQETDQMVPYPHGDYLYYTRTEEGKAYRIHCRKPRHDANGAEEILLDVNQLAEGQAHCDVGSVEPSPDHKLLAYSVDFQSYETYDIYVKDLATGGLTKIVTGCDGAFEWGADASTLYYVTQDDAHRSHKVWSHALHDASSDTCHFTEDNEMFGCGIFKTRSDRFLAIASSSSETSEGVLYDVSHWNDSFLIATNRDNARNFKLVSVPVDAVLRDGDAEWTPVFPYDANVKIDGVSSFASYFALFGRQHGLTQLWICQCT</sequence>
<evidence type="ECO:0000313" key="3">
    <source>
        <dbReference type="EMBL" id="RHY23556.1"/>
    </source>
</evidence>
<evidence type="ECO:0000256" key="1">
    <source>
        <dbReference type="ARBA" id="ARBA00005228"/>
    </source>
</evidence>
<reference evidence="3 4" key="1">
    <citation type="submission" date="2018-08" db="EMBL/GenBank/DDBJ databases">
        <title>Aphanomyces genome sequencing and annotation.</title>
        <authorList>
            <person name="Minardi D."/>
            <person name="Oidtmann B."/>
            <person name="Van Der Giezen M."/>
            <person name="Studholme D.J."/>
        </authorList>
    </citation>
    <scope>NUCLEOTIDE SEQUENCE [LARGE SCALE GENOMIC DNA]</scope>
    <source>
        <strain evidence="3 4">NJM0002</strain>
    </source>
</reference>
<feature type="domain" description="Peptidase S9A N-terminal" evidence="2">
    <location>
        <begin position="300"/>
        <end position="380"/>
    </location>
</feature>
<dbReference type="PANTHER" id="PTHR11757:SF19">
    <property type="entry name" value="PROLYL ENDOPEPTIDASE-LIKE"/>
    <property type="match status" value="1"/>
</dbReference>
<organism evidence="3 4">
    <name type="scientific">Aphanomyces invadans</name>
    <dbReference type="NCBI Taxonomy" id="157072"/>
    <lineage>
        <taxon>Eukaryota</taxon>
        <taxon>Sar</taxon>
        <taxon>Stramenopiles</taxon>
        <taxon>Oomycota</taxon>
        <taxon>Saprolegniomycetes</taxon>
        <taxon>Saprolegniales</taxon>
        <taxon>Verrucalvaceae</taxon>
        <taxon>Aphanomyces</taxon>
    </lineage>
</organism>
<dbReference type="Proteomes" id="UP000285060">
    <property type="component" value="Unassembled WGS sequence"/>
</dbReference>
<accession>A0A3R6VFN0</accession>
<proteinExistence type="inferred from homology"/>
<dbReference type="EMBL" id="QUSY01001798">
    <property type="protein sequence ID" value="RHY23556.1"/>
    <property type="molecule type" value="Genomic_DNA"/>
</dbReference>
<dbReference type="InterPro" id="IPR023302">
    <property type="entry name" value="Pept_S9A_N"/>
</dbReference>
<dbReference type="VEuPathDB" id="FungiDB:H310_03135"/>
<dbReference type="PANTHER" id="PTHR11757">
    <property type="entry name" value="PROTEASE FAMILY S9A OLIGOPEPTIDASE"/>
    <property type="match status" value="1"/>
</dbReference>
<dbReference type="GO" id="GO:0004252">
    <property type="term" value="F:serine-type endopeptidase activity"/>
    <property type="evidence" value="ECO:0007669"/>
    <property type="project" value="InterPro"/>
</dbReference>
<keyword evidence="4" id="KW-1185">Reference proteome</keyword>
<gene>
    <name evidence="3" type="ORF">DYB32_009144</name>
</gene>
<feature type="domain" description="Peptidase S9A N-terminal" evidence="2">
    <location>
        <begin position="72"/>
        <end position="299"/>
    </location>
</feature>
<name>A0A3R6VFN0_9STRA</name>
<dbReference type="AlphaFoldDB" id="A0A3R6VFN0"/>
<evidence type="ECO:0000313" key="4">
    <source>
        <dbReference type="Proteomes" id="UP000285060"/>
    </source>
</evidence>
<protein>
    <recommendedName>
        <fullName evidence="2">Peptidase S9A N-terminal domain-containing protein</fullName>
    </recommendedName>
</protein>
<dbReference type="SUPFAM" id="SSF50993">
    <property type="entry name" value="Peptidase/esterase 'gauge' domain"/>
    <property type="match status" value="1"/>
</dbReference>
<dbReference type="Pfam" id="PF02897">
    <property type="entry name" value="Peptidase_S9_N"/>
    <property type="match status" value="2"/>
</dbReference>
<dbReference type="Gene3D" id="3.40.50.1820">
    <property type="entry name" value="alpha/beta hydrolase"/>
    <property type="match status" value="1"/>
</dbReference>
<evidence type="ECO:0000259" key="2">
    <source>
        <dbReference type="Pfam" id="PF02897"/>
    </source>
</evidence>
<comment type="caution">
    <text evidence="3">The sequence shown here is derived from an EMBL/GenBank/DDBJ whole genome shotgun (WGS) entry which is preliminary data.</text>
</comment>